<dbReference type="PROSITE" id="PS51900">
    <property type="entry name" value="CB"/>
    <property type="match status" value="1"/>
</dbReference>
<dbReference type="PROSITE" id="PS51898">
    <property type="entry name" value="TYR_RECOMBINASE"/>
    <property type="match status" value="1"/>
</dbReference>
<keyword evidence="8" id="KW-1185">Reference proteome</keyword>
<protein>
    <submittedName>
        <fullName evidence="7">Tyrosine-type recombinase/integrase</fullName>
    </submittedName>
</protein>
<accession>A0ABV7D5U9</accession>
<gene>
    <name evidence="7" type="ORF">ACFOKA_10230</name>
</gene>
<dbReference type="Gene3D" id="1.10.150.130">
    <property type="match status" value="1"/>
</dbReference>
<evidence type="ECO:0000256" key="2">
    <source>
        <dbReference type="ARBA" id="ARBA00023125"/>
    </source>
</evidence>
<dbReference type="RefSeq" id="WP_194214043.1">
    <property type="nucleotide sequence ID" value="NZ_CP061205.1"/>
</dbReference>
<dbReference type="InterPro" id="IPR013762">
    <property type="entry name" value="Integrase-like_cat_sf"/>
</dbReference>
<proteinExistence type="predicted"/>
<dbReference type="SUPFAM" id="SSF56349">
    <property type="entry name" value="DNA breaking-rejoining enzymes"/>
    <property type="match status" value="1"/>
</dbReference>
<evidence type="ECO:0000256" key="1">
    <source>
        <dbReference type="ARBA" id="ARBA00022908"/>
    </source>
</evidence>
<name>A0ABV7D5U9_9PROT</name>
<sequence>MAKHTIMGGKVHLYKRENSSVWQCSAYVKGKNRRVTTKEESLSVAKDFAEDWYLDLRGKNKRGELSSEKTFKQASDQFVREYEVLTEGQRSAKYVEGHHIRLRVHLLPYFGHMELSKITSGVVQEYRIHRLSGDSGHKIPARSTLYHETVTLRQVLKTAVRHGWLSHVPDIAQPYRSSSKVSHRAWFSADDYKTLYETTRKKAREAKGKHWQWAAEQLHDYVLFMANTGLRPDEANCLEYRDVTIVDDESTSERILEIEVRGKRGVGYCKSTIGAVKPFERLVVRNNPAKTDLLFPANHKKQFNKILEEQDLKFDREGNRRTAYSLRHTYICLRLLEGADIYQIAKNCRTSVEMIEKHYATHIKNRLDAAAINIRRERPKKLSLIGA</sequence>
<dbReference type="EMBL" id="JBHRSL010000010">
    <property type="protein sequence ID" value="MFC3052280.1"/>
    <property type="molecule type" value="Genomic_DNA"/>
</dbReference>
<reference evidence="8" key="1">
    <citation type="journal article" date="2019" name="Int. J. Syst. Evol. Microbiol.">
        <title>The Global Catalogue of Microorganisms (GCM) 10K type strain sequencing project: providing services to taxonomists for standard genome sequencing and annotation.</title>
        <authorList>
            <consortium name="The Broad Institute Genomics Platform"/>
            <consortium name="The Broad Institute Genome Sequencing Center for Infectious Disease"/>
            <person name="Wu L."/>
            <person name="Ma J."/>
        </authorList>
    </citation>
    <scope>NUCLEOTIDE SEQUENCE [LARGE SCALE GENOMIC DNA]</scope>
    <source>
        <strain evidence="8">KCTC 62164</strain>
    </source>
</reference>
<dbReference type="InterPro" id="IPR011010">
    <property type="entry name" value="DNA_brk_join_enz"/>
</dbReference>
<keyword evidence="1" id="KW-0229">DNA integration</keyword>
<evidence type="ECO:0000313" key="8">
    <source>
        <dbReference type="Proteomes" id="UP001595444"/>
    </source>
</evidence>
<keyword evidence="3" id="KW-0233">DNA recombination</keyword>
<evidence type="ECO:0000259" key="5">
    <source>
        <dbReference type="PROSITE" id="PS51898"/>
    </source>
</evidence>
<dbReference type="InterPro" id="IPR010998">
    <property type="entry name" value="Integrase_recombinase_N"/>
</dbReference>
<keyword evidence="2 4" id="KW-0238">DNA-binding</keyword>
<organism evidence="7 8">
    <name type="scientific">Kordiimonas pumila</name>
    <dbReference type="NCBI Taxonomy" id="2161677"/>
    <lineage>
        <taxon>Bacteria</taxon>
        <taxon>Pseudomonadati</taxon>
        <taxon>Pseudomonadota</taxon>
        <taxon>Alphaproteobacteria</taxon>
        <taxon>Kordiimonadales</taxon>
        <taxon>Kordiimonadaceae</taxon>
        <taxon>Kordiimonas</taxon>
    </lineage>
</organism>
<dbReference type="Gene3D" id="1.10.443.10">
    <property type="entry name" value="Intergrase catalytic core"/>
    <property type="match status" value="1"/>
</dbReference>
<feature type="domain" description="Core-binding (CB)" evidence="6">
    <location>
        <begin position="69"/>
        <end position="160"/>
    </location>
</feature>
<feature type="domain" description="Tyr recombinase" evidence="5">
    <location>
        <begin position="182"/>
        <end position="372"/>
    </location>
</feature>
<dbReference type="Proteomes" id="UP001595444">
    <property type="component" value="Unassembled WGS sequence"/>
</dbReference>
<dbReference type="InterPro" id="IPR002104">
    <property type="entry name" value="Integrase_catalytic"/>
</dbReference>
<dbReference type="InterPro" id="IPR044068">
    <property type="entry name" value="CB"/>
</dbReference>
<evidence type="ECO:0000259" key="6">
    <source>
        <dbReference type="PROSITE" id="PS51900"/>
    </source>
</evidence>
<comment type="caution">
    <text evidence="7">The sequence shown here is derived from an EMBL/GenBank/DDBJ whole genome shotgun (WGS) entry which is preliminary data.</text>
</comment>
<evidence type="ECO:0000256" key="4">
    <source>
        <dbReference type="PROSITE-ProRule" id="PRU01248"/>
    </source>
</evidence>
<evidence type="ECO:0000313" key="7">
    <source>
        <dbReference type="EMBL" id="MFC3052280.1"/>
    </source>
</evidence>
<evidence type="ECO:0000256" key="3">
    <source>
        <dbReference type="ARBA" id="ARBA00023172"/>
    </source>
</evidence>